<name>K3XNN8_SETIT</name>
<dbReference type="AlphaFoldDB" id="K3XNN8"/>
<organism evidence="2 3">
    <name type="scientific">Setaria italica</name>
    <name type="common">Foxtail millet</name>
    <name type="synonym">Panicum italicum</name>
    <dbReference type="NCBI Taxonomy" id="4555"/>
    <lineage>
        <taxon>Eukaryota</taxon>
        <taxon>Viridiplantae</taxon>
        <taxon>Streptophyta</taxon>
        <taxon>Embryophyta</taxon>
        <taxon>Tracheophyta</taxon>
        <taxon>Spermatophyta</taxon>
        <taxon>Magnoliopsida</taxon>
        <taxon>Liliopsida</taxon>
        <taxon>Poales</taxon>
        <taxon>Poaceae</taxon>
        <taxon>PACMAD clade</taxon>
        <taxon>Panicoideae</taxon>
        <taxon>Panicodae</taxon>
        <taxon>Paniceae</taxon>
        <taxon>Cenchrinae</taxon>
        <taxon>Setaria</taxon>
    </lineage>
</organism>
<accession>K3XNN8</accession>
<keyword evidence="3" id="KW-1185">Reference proteome</keyword>
<dbReference type="EMBL" id="AGNK02003248">
    <property type="status" value="NOT_ANNOTATED_CDS"/>
    <property type="molecule type" value="Genomic_DNA"/>
</dbReference>
<sequence length="92" mass="10396">MPWCPQIPTKLTKQSDEITPNRRDEVQPSSDLGGRCGNIDRAPTCRMRQQQCVTKTATAFSPYIHGFVNEGKVTTTSPHHRRSTDTTFPKNH</sequence>
<feature type="region of interest" description="Disordered" evidence="1">
    <location>
        <begin position="1"/>
        <end position="37"/>
    </location>
</feature>
<reference evidence="2" key="2">
    <citation type="submission" date="2018-08" db="UniProtKB">
        <authorList>
            <consortium name="EnsemblPlants"/>
        </authorList>
    </citation>
    <scope>IDENTIFICATION</scope>
    <source>
        <strain evidence="2">Yugu1</strain>
    </source>
</reference>
<reference evidence="3" key="1">
    <citation type="journal article" date="2012" name="Nat. Biotechnol.">
        <title>Reference genome sequence of the model plant Setaria.</title>
        <authorList>
            <person name="Bennetzen J.L."/>
            <person name="Schmutz J."/>
            <person name="Wang H."/>
            <person name="Percifield R."/>
            <person name="Hawkins J."/>
            <person name="Pontaroli A.C."/>
            <person name="Estep M."/>
            <person name="Feng L."/>
            <person name="Vaughn J.N."/>
            <person name="Grimwood J."/>
            <person name="Jenkins J."/>
            <person name="Barry K."/>
            <person name="Lindquist E."/>
            <person name="Hellsten U."/>
            <person name="Deshpande S."/>
            <person name="Wang X."/>
            <person name="Wu X."/>
            <person name="Mitros T."/>
            <person name="Triplett J."/>
            <person name="Yang X."/>
            <person name="Ye C.Y."/>
            <person name="Mauro-Herrera M."/>
            <person name="Wang L."/>
            <person name="Li P."/>
            <person name="Sharma M."/>
            <person name="Sharma R."/>
            <person name="Ronald P.C."/>
            <person name="Panaud O."/>
            <person name="Kellogg E.A."/>
            <person name="Brutnell T.P."/>
            <person name="Doust A.N."/>
            <person name="Tuskan G.A."/>
            <person name="Rokhsar D."/>
            <person name="Devos K.M."/>
        </authorList>
    </citation>
    <scope>NUCLEOTIDE SEQUENCE [LARGE SCALE GENOMIC DNA]</scope>
    <source>
        <strain evidence="3">cv. Yugu1</strain>
    </source>
</reference>
<dbReference type="Gramene" id="KQL06426">
    <property type="protein sequence ID" value="KQL06426"/>
    <property type="gene ID" value="SETIT_003511mg"/>
</dbReference>
<dbReference type="Proteomes" id="UP000004995">
    <property type="component" value="Unassembled WGS sequence"/>
</dbReference>
<dbReference type="InParanoid" id="K3XNN8"/>
<protein>
    <submittedName>
        <fullName evidence="2">Uncharacterized protein</fullName>
    </submittedName>
</protein>
<dbReference type="HOGENOM" id="CLU_2417410_0_0_1"/>
<dbReference type="EnsemblPlants" id="KQL06426">
    <property type="protein sequence ID" value="KQL06426"/>
    <property type="gene ID" value="SETIT_003511mg"/>
</dbReference>
<evidence type="ECO:0000256" key="1">
    <source>
        <dbReference type="SAM" id="MobiDB-lite"/>
    </source>
</evidence>
<evidence type="ECO:0000313" key="3">
    <source>
        <dbReference type="Proteomes" id="UP000004995"/>
    </source>
</evidence>
<feature type="compositionally biased region" description="Basic and acidic residues" evidence="1">
    <location>
        <begin position="13"/>
        <end position="26"/>
    </location>
</feature>
<feature type="region of interest" description="Disordered" evidence="1">
    <location>
        <begin position="70"/>
        <end position="92"/>
    </location>
</feature>
<evidence type="ECO:0000313" key="2">
    <source>
        <dbReference type="EnsemblPlants" id="KQL06426"/>
    </source>
</evidence>
<proteinExistence type="predicted"/>